<dbReference type="EC" id="4.1.2.13" evidence="3"/>
<protein>
    <recommendedName>
        <fullName evidence="3">fructose-bisphosphate aldolase</fullName>
        <ecNumber evidence="3">4.1.2.13</ecNumber>
    </recommendedName>
</protein>
<reference evidence="6 7" key="1">
    <citation type="submission" date="2015-09" db="EMBL/GenBank/DDBJ databases">
        <title>Draft genome of the parasitic nematode Teladorsagia circumcincta isolate WARC Sus (inbred).</title>
        <authorList>
            <person name="Mitreva M."/>
        </authorList>
    </citation>
    <scope>NUCLEOTIDE SEQUENCE [LARGE SCALE GENOMIC DNA]</scope>
    <source>
        <strain evidence="6 7">S</strain>
    </source>
</reference>
<dbReference type="Proteomes" id="UP000230423">
    <property type="component" value="Unassembled WGS sequence"/>
</dbReference>
<evidence type="ECO:0000256" key="2">
    <source>
        <dbReference type="ARBA" id="ARBA00010387"/>
    </source>
</evidence>
<keyword evidence="7" id="KW-1185">Reference proteome</keyword>
<evidence type="ECO:0000256" key="5">
    <source>
        <dbReference type="ARBA" id="ARBA00023239"/>
    </source>
</evidence>
<dbReference type="EMBL" id="KZ345038">
    <property type="protein sequence ID" value="PIO76637.1"/>
    <property type="molecule type" value="Genomic_DNA"/>
</dbReference>
<dbReference type="UniPathway" id="UPA00109">
    <property type="reaction ID" value="UER00183"/>
</dbReference>
<dbReference type="InterPro" id="IPR000741">
    <property type="entry name" value="FBA_I"/>
</dbReference>
<comment type="similarity">
    <text evidence="2">Belongs to the class I fructose-bisphosphate aldolase family.</text>
</comment>
<evidence type="ECO:0000313" key="6">
    <source>
        <dbReference type="EMBL" id="PIO76637.1"/>
    </source>
</evidence>
<name>A0A2G9V2C4_TELCI</name>
<dbReference type="GO" id="GO:0006096">
    <property type="term" value="P:glycolytic process"/>
    <property type="evidence" value="ECO:0007669"/>
    <property type="project" value="UniProtKB-UniPathway"/>
</dbReference>
<accession>A0A2G9V2C4</accession>
<dbReference type="SUPFAM" id="SSF51569">
    <property type="entry name" value="Aldolase"/>
    <property type="match status" value="2"/>
</dbReference>
<dbReference type="GO" id="GO:0004332">
    <property type="term" value="F:fructose-bisphosphate aldolase activity"/>
    <property type="evidence" value="ECO:0007669"/>
    <property type="project" value="UniProtKB-EC"/>
</dbReference>
<proteinExistence type="inferred from homology"/>
<comment type="pathway">
    <text evidence="1">Carbohydrate degradation; glycolysis; D-glyceraldehyde 3-phosphate and glycerone phosphate from D-glucose: step 4/4.</text>
</comment>
<evidence type="ECO:0000313" key="7">
    <source>
        <dbReference type="Proteomes" id="UP000230423"/>
    </source>
</evidence>
<dbReference type="InterPro" id="IPR013785">
    <property type="entry name" value="Aldolase_TIM"/>
</dbReference>
<dbReference type="Pfam" id="PF00274">
    <property type="entry name" value="Glycolytic"/>
    <property type="match status" value="1"/>
</dbReference>
<dbReference type="PANTHER" id="PTHR11627">
    <property type="entry name" value="FRUCTOSE-BISPHOSPHATE ALDOLASE"/>
    <property type="match status" value="1"/>
</dbReference>
<dbReference type="OrthoDB" id="5847241at2759"/>
<keyword evidence="4" id="KW-0324">Glycolysis</keyword>
<evidence type="ECO:0000256" key="4">
    <source>
        <dbReference type="ARBA" id="ARBA00023152"/>
    </source>
</evidence>
<evidence type="ECO:0000256" key="1">
    <source>
        <dbReference type="ARBA" id="ARBA00004714"/>
    </source>
</evidence>
<dbReference type="Gene3D" id="3.20.20.70">
    <property type="entry name" value="Aldolase class I"/>
    <property type="match status" value="2"/>
</dbReference>
<gene>
    <name evidence="6" type="ORF">TELCIR_01283</name>
</gene>
<dbReference type="AlphaFoldDB" id="A0A2G9V2C4"/>
<sequence length="169" mass="18075">MVTAGQAFKGKKPSHDEIALATITALQRSVPAAVPGVVFLSGGQSEEDATLNLNAMNKLDTKKPWALTFSYGRALQASCMSKWGGKDENVKDAQLDTKKPWALTFSYGRALQASCMSKWGGKDENVKDAQAVFMQRAQANSLAALGKYSGDPNADKAASQSLFVANHAY</sequence>
<evidence type="ECO:0000256" key="3">
    <source>
        <dbReference type="ARBA" id="ARBA00013068"/>
    </source>
</evidence>
<organism evidence="6 7">
    <name type="scientific">Teladorsagia circumcincta</name>
    <name type="common">Brown stomach worm</name>
    <name type="synonym">Ostertagia circumcincta</name>
    <dbReference type="NCBI Taxonomy" id="45464"/>
    <lineage>
        <taxon>Eukaryota</taxon>
        <taxon>Metazoa</taxon>
        <taxon>Ecdysozoa</taxon>
        <taxon>Nematoda</taxon>
        <taxon>Chromadorea</taxon>
        <taxon>Rhabditida</taxon>
        <taxon>Rhabditina</taxon>
        <taxon>Rhabditomorpha</taxon>
        <taxon>Strongyloidea</taxon>
        <taxon>Trichostrongylidae</taxon>
        <taxon>Teladorsagia</taxon>
    </lineage>
</organism>
<keyword evidence="5" id="KW-0456">Lyase</keyword>